<keyword evidence="1" id="KW-0812">Transmembrane</keyword>
<evidence type="ECO:0000313" key="4">
    <source>
        <dbReference type="Proteomes" id="UP000186817"/>
    </source>
</evidence>
<comment type="caution">
    <text evidence="3">The sequence shown here is derived from an EMBL/GenBank/DDBJ whole genome shotgun (WGS) entry which is preliminary data.</text>
</comment>
<evidence type="ECO:0000256" key="2">
    <source>
        <dbReference type="SAM" id="SignalP"/>
    </source>
</evidence>
<accession>A0A1Q9F2F3</accession>
<reference evidence="3 4" key="1">
    <citation type="submission" date="2016-02" db="EMBL/GenBank/DDBJ databases">
        <title>Genome analysis of coral dinoflagellate symbionts highlights evolutionary adaptations to a symbiotic lifestyle.</title>
        <authorList>
            <person name="Aranda M."/>
            <person name="Li Y."/>
            <person name="Liew Y.J."/>
            <person name="Baumgarten S."/>
            <person name="Simakov O."/>
            <person name="Wilson M."/>
            <person name="Piel J."/>
            <person name="Ashoor H."/>
            <person name="Bougouffa S."/>
            <person name="Bajic V.B."/>
            <person name="Ryu T."/>
            <person name="Ravasi T."/>
            <person name="Bayer T."/>
            <person name="Micklem G."/>
            <person name="Kim H."/>
            <person name="Bhak J."/>
            <person name="Lajeunesse T.C."/>
            <person name="Voolstra C.R."/>
        </authorList>
    </citation>
    <scope>NUCLEOTIDE SEQUENCE [LARGE SCALE GENOMIC DNA]</scope>
    <source>
        <strain evidence="3 4">CCMP2467</strain>
    </source>
</reference>
<feature type="transmembrane region" description="Helical" evidence="1">
    <location>
        <begin position="303"/>
        <end position="321"/>
    </location>
</feature>
<dbReference type="AlphaFoldDB" id="A0A1Q9F2F3"/>
<dbReference type="Gene3D" id="3.40.50.150">
    <property type="entry name" value="Vaccinia Virus protein VP39"/>
    <property type="match status" value="1"/>
</dbReference>
<keyword evidence="1" id="KW-0472">Membrane</keyword>
<keyword evidence="1" id="KW-1133">Transmembrane helix</keyword>
<keyword evidence="2" id="KW-0732">Signal</keyword>
<feature type="signal peptide" evidence="2">
    <location>
        <begin position="1"/>
        <end position="16"/>
    </location>
</feature>
<protein>
    <submittedName>
        <fullName evidence="3">Uncharacterized protein</fullName>
    </submittedName>
</protein>
<keyword evidence="4" id="KW-1185">Reference proteome</keyword>
<dbReference type="InterPro" id="IPR029063">
    <property type="entry name" value="SAM-dependent_MTases_sf"/>
</dbReference>
<gene>
    <name evidence="3" type="ORF">AK812_SmicGene2155</name>
</gene>
<dbReference type="Proteomes" id="UP000186817">
    <property type="component" value="Unassembled WGS sequence"/>
</dbReference>
<dbReference type="EMBL" id="LSRX01000023">
    <property type="protein sequence ID" value="OLQ13792.1"/>
    <property type="molecule type" value="Genomic_DNA"/>
</dbReference>
<dbReference type="OrthoDB" id="441881at2759"/>
<evidence type="ECO:0000256" key="1">
    <source>
        <dbReference type="SAM" id="Phobius"/>
    </source>
</evidence>
<proteinExistence type="predicted"/>
<name>A0A1Q9F2F3_SYMMI</name>
<evidence type="ECO:0000313" key="3">
    <source>
        <dbReference type="EMBL" id="OLQ13792.1"/>
    </source>
</evidence>
<organism evidence="3 4">
    <name type="scientific">Symbiodinium microadriaticum</name>
    <name type="common">Dinoflagellate</name>
    <name type="synonym">Zooxanthella microadriatica</name>
    <dbReference type="NCBI Taxonomy" id="2951"/>
    <lineage>
        <taxon>Eukaryota</taxon>
        <taxon>Sar</taxon>
        <taxon>Alveolata</taxon>
        <taxon>Dinophyceae</taxon>
        <taxon>Suessiales</taxon>
        <taxon>Symbiodiniaceae</taxon>
        <taxon>Symbiodinium</taxon>
    </lineage>
</organism>
<sequence length="557" mass="61878">MLALMLTIVMVKMVTAVVMVFNGHYVFEGDGNPACWNKALVSANMNYDFCCKLSSWNDHDASIPFLFSTFLRVEYRAPGADQATAFVRQRLTGCHKKQDGARFSADLDNGQCQVLNGLWTQAMTISEESTRQLWEHLKPEEQKAVAGPHSAEADIIITEAKMNVIELLGSKAEVLLGPESMPAGTIVEVTVNAALFYIKCHQLERLLMLAEKSSGNAPPAAALVVNKKPIKCAGQWSRAIEMFPTLSRLHNDAHFSLVYCPHGLNYEEYEDMRSSKDAEISSKDAEISSKDAEISTKDAERKLLYVVIFLLICYIALKFYIRSRLAGRVSLDRKLSATEVGPTPKTRLCVGASGIAAALNGAWVTIVDAYAAGTLSQNLEVNLPKAIRHRVVFCQMNWTQAVERSLSRLRACLSDRPGREFRTMKFDLIASGTSIYSGGYLLPLMHALSGPRTRVLLAPSVSEQKFTAKWSRFVRRFFEWTVVHPDRFLTSAHRSSWAPFCDGTCPLYEVFGPVARNRKGGGRSNAWQLWEGPAACWPSFPQHSGEEAQHGRKKVSG</sequence>
<feature type="chain" id="PRO_5013317140" evidence="2">
    <location>
        <begin position="17"/>
        <end position="557"/>
    </location>
</feature>